<dbReference type="Gene3D" id="1.20.120.450">
    <property type="entry name" value="dinb family like domain"/>
    <property type="match status" value="1"/>
</dbReference>
<dbReference type="Proteomes" id="UP001216907">
    <property type="component" value="Unassembled WGS sequence"/>
</dbReference>
<proteinExistence type="predicted"/>
<name>A0ABT6FC25_9BACT</name>
<dbReference type="EMBL" id="JARRAG010000002">
    <property type="protein sequence ID" value="MDG3005066.1"/>
    <property type="molecule type" value="Genomic_DNA"/>
</dbReference>
<protein>
    <submittedName>
        <fullName evidence="2">DinB family protein</fullName>
    </submittedName>
</protein>
<reference evidence="2 3" key="1">
    <citation type="submission" date="2023-03" db="EMBL/GenBank/DDBJ databases">
        <title>Paludisphaera mucosa sp. nov. a novel planctomycete from northern fen.</title>
        <authorList>
            <person name="Ivanova A."/>
        </authorList>
    </citation>
    <scope>NUCLEOTIDE SEQUENCE [LARGE SCALE GENOMIC DNA]</scope>
    <source>
        <strain evidence="2 3">Pla2</strain>
    </source>
</reference>
<keyword evidence="3" id="KW-1185">Reference proteome</keyword>
<gene>
    <name evidence="2" type="ORF">PZE19_14860</name>
</gene>
<organism evidence="2 3">
    <name type="scientific">Paludisphaera mucosa</name>
    <dbReference type="NCBI Taxonomy" id="3030827"/>
    <lineage>
        <taxon>Bacteria</taxon>
        <taxon>Pseudomonadati</taxon>
        <taxon>Planctomycetota</taxon>
        <taxon>Planctomycetia</taxon>
        <taxon>Isosphaerales</taxon>
        <taxon>Isosphaeraceae</taxon>
        <taxon>Paludisphaera</taxon>
    </lineage>
</organism>
<dbReference type="InterPro" id="IPR024775">
    <property type="entry name" value="DinB-like"/>
</dbReference>
<feature type="domain" description="DinB-like" evidence="1">
    <location>
        <begin position="30"/>
        <end position="151"/>
    </location>
</feature>
<evidence type="ECO:0000313" key="3">
    <source>
        <dbReference type="Proteomes" id="UP001216907"/>
    </source>
</evidence>
<dbReference type="RefSeq" id="WP_277861415.1">
    <property type="nucleotide sequence ID" value="NZ_JARRAG010000002.1"/>
</dbReference>
<evidence type="ECO:0000259" key="1">
    <source>
        <dbReference type="Pfam" id="PF12867"/>
    </source>
</evidence>
<dbReference type="SUPFAM" id="SSF109854">
    <property type="entry name" value="DinB/YfiT-like putative metalloenzymes"/>
    <property type="match status" value="1"/>
</dbReference>
<evidence type="ECO:0000313" key="2">
    <source>
        <dbReference type="EMBL" id="MDG3005066.1"/>
    </source>
</evidence>
<dbReference type="Pfam" id="PF12867">
    <property type="entry name" value="DinB_2"/>
    <property type="match status" value="1"/>
</dbReference>
<comment type="caution">
    <text evidence="2">The sequence shown here is derived from an EMBL/GenBank/DDBJ whole genome shotgun (WGS) entry which is preliminary data.</text>
</comment>
<dbReference type="InterPro" id="IPR034660">
    <property type="entry name" value="DinB/YfiT-like"/>
</dbReference>
<sequence>MAEPNRAELEGLIDDLRRGYDGEPWHGPSLRKVLEGVTAEAADARPVPGGHTIRELVAHLAAWDDVVARRIAERRAMEEPDVGDFPAVVGAGPEAWAADFRELDARHAALLDVLADLDPARLPETVAGKDYSIAHMVRGAAQHMAYHAAQIGLLKKLM</sequence>
<accession>A0ABT6FC25</accession>